<dbReference type="OrthoDB" id="381395at2157"/>
<reference evidence="1 2" key="2">
    <citation type="journal article" date="2016" name="ISME J.">
        <title>Physiological and genomic characterization of two novel marine thaumarchaeal strains indicates niche differentiation.</title>
        <authorList>
            <person name="Bayer B."/>
            <person name="Vojvoda J."/>
            <person name="Offre P."/>
            <person name="Alves R.J."/>
            <person name="Elisabeth N.H."/>
            <person name="Garcia J.A."/>
            <person name="Volland J.M."/>
            <person name="Srivastava A."/>
            <person name="Schleper C."/>
            <person name="Herndl G.J."/>
        </authorList>
    </citation>
    <scope>NUCLEOTIDE SEQUENCE [LARGE SCALE GENOMIC DNA]</scope>
    <source>
        <strain evidence="1 2">D3C</strain>
    </source>
</reference>
<gene>
    <name evidence="1" type="ORF">NPIRD3C_1709</name>
</gene>
<evidence type="ECO:0000313" key="2">
    <source>
        <dbReference type="Proteomes" id="UP000032027"/>
    </source>
</evidence>
<accession>A0A0C5BX79</accession>
<dbReference type="RefSeq" id="WP_148703677.1">
    <property type="nucleotide sequence ID" value="NZ_CP010868.1"/>
</dbReference>
<keyword evidence="2" id="KW-1185">Reference proteome</keyword>
<dbReference type="HOGENOM" id="CLU_2678691_0_0_2"/>
<dbReference type="PATRIC" id="fig|1582439.9.peg.1761"/>
<organism evidence="1 2">
    <name type="scientific">Nitrosopumilus piranensis</name>
    <dbReference type="NCBI Taxonomy" id="1582439"/>
    <lineage>
        <taxon>Archaea</taxon>
        <taxon>Nitrososphaerota</taxon>
        <taxon>Nitrososphaeria</taxon>
        <taxon>Nitrosopumilales</taxon>
        <taxon>Nitrosopumilaceae</taxon>
        <taxon>Nitrosopumilus</taxon>
    </lineage>
</organism>
<protein>
    <submittedName>
        <fullName evidence="1">Uncharacterized protein</fullName>
    </submittedName>
</protein>
<dbReference type="GeneID" id="41600808"/>
<reference evidence="2" key="1">
    <citation type="submission" date="2015-02" db="EMBL/GenBank/DDBJ databases">
        <title>Characterization of two novel Thaumarchaeota isolated from the Northern Adriatic Sea.</title>
        <authorList>
            <person name="Bayer B."/>
            <person name="Vojvoda J."/>
            <person name="Offre P."/>
            <person name="Srivastava A."/>
            <person name="Elisabeth N."/>
            <person name="Garcia J.A.L."/>
            <person name="Schleper C."/>
            <person name="Herndl G.J."/>
        </authorList>
    </citation>
    <scope>NUCLEOTIDE SEQUENCE [LARGE SCALE GENOMIC DNA]</scope>
    <source>
        <strain evidence="2">D3C</strain>
    </source>
</reference>
<dbReference type="Proteomes" id="UP000032027">
    <property type="component" value="Chromosome"/>
</dbReference>
<reference evidence="1 2" key="3">
    <citation type="journal article" date="2019" name="Int. J. Syst. Evol. Microbiol.">
        <title>Nitrosopumilus adriaticus sp. nov. and Nitrosopumilus piranensis sp. nov., two ammonia-oxidizing archaea from the Adriatic Sea and members of the class Nitrososphaeria.</title>
        <authorList>
            <person name="Bayer B."/>
            <person name="Vojvoda J."/>
            <person name="Reinthaler T."/>
            <person name="Reyes C."/>
            <person name="Pinto M."/>
            <person name="Herndl G.J."/>
        </authorList>
    </citation>
    <scope>NUCLEOTIDE SEQUENCE [LARGE SCALE GENOMIC DNA]</scope>
    <source>
        <strain evidence="1 2">D3C</strain>
    </source>
</reference>
<dbReference type="AlphaFoldDB" id="A0A0C5BX79"/>
<dbReference type="STRING" id="1582439.NPIRD3C_1709"/>
<name>A0A0C5BX79_9ARCH</name>
<dbReference type="KEGG" id="nid:NPIRD3C_1709"/>
<dbReference type="EMBL" id="CP010868">
    <property type="protein sequence ID" value="AJM92921.1"/>
    <property type="molecule type" value="Genomic_DNA"/>
</dbReference>
<sequence length="74" mass="8418">MDSPLEPRLFDILAALDNFSQNRKGVSNNYSMTEPNVCSITGVNFFGHLLDTNLFNENIRAIISENFTEWSYGK</sequence>
<evidence type="ECO:0000313" key="1">
    <source>
        <dbReference type="EMBL" id="AJM92921.1"/>
    </source>
</evidence>
<proteinExistence type="predicted"/>